<keyword evidence="5" id="KW-0949">S-adenosyl-L-methionine</keyword>
<accession>A0A845MKW2</accession>
<dbReference type="InterPro" id="IPR013785">
    <property type="entry name" value="Aldolase_TIM"/>
</dbReference>
<evidence type="ECO:0000256" key="3">
    <source>
        <dbReference type="ARBA" id="ARBA00008703"/>
    </source>
</evidence>
<dbReference type="AlphaFoldDB" id="A0A845MKW2"/>
<sequence>MINEYQATPRETAFLNQVENGKYNREIITGLAKFFSGDVPDEMKGFYSESELDALRALDNSDRDTQKRMPVKITRHYFEKAKNSPSLQVLIKASPKETVDLAGSEDPGKQLTYSPVEGLIHKYELGLLYVASTCSAHCRFCYREELIAKKEIQRKDGTVAPKGLAKISEIVPYIRDHNREVDANGGRHPSTGREKLREILMSGGDPMVLGNKNIAQWLAALSEAGIESIRIGTKELAFFPDRFDETFFAMLDKFHETYPETNLRMMVHFNHPDEFLVKDAGGNYVSNPDGGLEWNSNVRAAVKGLRSRSWINIDNQAPIIKDINDDPDALRIMQRELKRNGVENHYFFCGRDIVGHKAFNVPIEEAWKILNESQKGLSGTEAHARLSITHYKGKTEVAAVVEEPIPGLPGAENGVVIFKLLRSAESAPDRAKVTIVGRNPEAIWFSGYDDRVLFDEAGLYSMYGIGLLGQENAA</sequence>
<evidence type="ECO:0000256" key="6">
    <source>
        <dbReference type="ARBA" id="ARBA00022723"/>
    </source>
</evidence>
<dbReference type="PANTHER" id="PTHR30538">
    <property type="entry name" value="LYSINE 2,3-AMINOMUTASE-RELATED"/>
    <property type="match status" value="1"/>
</dbReference>
<dbReference type="PANTHER" id="PTHR30538:SF0">
    <property type="entry name" value="L-LYSINE 2,3-AMINOMUTASE AQ_1632-RELATED"/>
    <property type="match status" value="1"/>
</dbReference>
<dbReference type="EMBL" id="WTVA01000015">
    <property type="protein sequence ID" value="MZR24351.1"/>
    <property type="molecule type" value="Genomic_DNA"/>
</dbReference>
<reference evidence="10 11" key="1">
    <citation type="journal article" date="2014" name="Int. J. Syst. Evol. Microbiol.">
        <title>Sneathiella chungangensis sp. nov., isolated from a marine sand, and emended description of the genus Sneathiella.</title>
        <authorList>
            <person name="Siamphan C."/>
            <person name="Kim H."/>
            <person name="Lee J.S."/>
            <person name="Kim W."/>
        </authorList>
    </citation>
    <scope>NUCLEOTIDE SEQUENCE [LARGE SCALE GENOMIC DNA]</scope>
    <source>
        <strain evidence="10 11">KCTC 32476</strain>
    </source>
</reference>
<keyword evidence="11" id="KW-1185">Reference proteome</keyword>
<dbReference type="GO" id="GO:0003824">
    <property type="term" value="F:catalytic activity"/>
    <property type="evidence" value="ECO:0007669"/>
    <property type="project" value="InterPro"/>
</dbReference>
<keyword evidence="9" id="KW-0411">Iron-sulfur</keyword>
<keyword evidence="7" id="KW-0663">Pyridoxal phosphate</keyword>
<comment type="cofactor">
    <cofactor evidence="1">
        <name>pyridoxal 5'-phosphate</name>
        <dbReference type="ChEBI" id="CHEBI:597326"/>
    </cofactor>
</comment>
<dbReference type="GO" id="GO:0046872">
    <property type="term" value="F:metal ion binding"/>
    <property type="evidence" value="ECO:0007669"/>
    <property type="project" value="UniProtKB-KW"/>
</dbReference>
<comment type="caution">
    <text evidence="10">The sequence shown here is derived from an EMBL/GenBank/DDBJ whole genome shotgun (WGS) entry which is preliminary data.</text>
</comment>
<evidence type="ECO:0000256" key="2">
    <source>
        <dbReference type="ARBA" id="ARBA00001966"/>
    </source>
</evidence>
<evidence type="ECO:0000256" key="8">
    <source>
        <dbReference type="ARBA" id="ARBA00023004"/>
    </source>
</evidence>
<keyword evidence="4" id="KW-0004">4Fe-4S</keyword>
<organism evidence="10 11">
    <name type="scientific">Sneathiella chungangensis</name>
    <dbReference type="NCBI Taxonomy" id="1418234"/>
    <lineage>
        <taxon>Bacteria</taxon>
        <taxon>Pseudomonadati</taxon>
        <taxon>Pseudomonadota</taxon>
        <taxon>Alphaproteobacteria</taxon>
        <taxon>Sneathiellales</taxon>
        <taxon>Sneathiellaceae</taxon>
        <taxon>Sneathiella</taxon>
    </lineage>
</organism>
<dbReference type="GO" id="GO:0051539">
    <property type="term" value="F:4 iron, 4 sulfur cluster binding"/>
    <property type="evidence" value="ECO:0007669"/>
    <property type="project" value="UniProtKB-KW"/>
</dbReference>
<evidence type="ECO:0000256" key="4">
    <source>
        <dbReference type="ARBA" id="ARBA00022485"/>
    </source>
</evidence>
<comment type="similarity">
    <text evidence="3">Belongs to the radical SAM superfamily. KamA family.</text>
</comment>
<dbReference type="Gene3D" id="3.20.20.70">
    <property type="entry name" value="Aldolase class I"/>
    <property type="match status" value="1"/>
</dbReference>
<dbReference type="RefSeq" id="WP_161340794.1">
    <property type="nucleotide sequence ID" value="NZ_JBHSDG010000003.1"/>
</dbReference>
<evidence type="ECO:0000256" key="5">
    <source>
        <dbReference type="ARBA" id="ARBA00022691"/>
    </source>
</evidence>
<comment type="cofactor">
    <cofactor evidence="2">
        <name>[4Fe-4S] cluster</name>
        <dbReference type="ChEBI" id="CHEBI:49883"/>
    </cofactor>
</comment>
<protein>
    <recommendedName>
        <fullName evidence="12">Lysine 2,3-aminomutase</fullName>
    </recommendedName>
</protein>
<evidence type="ECO:0000256" key="7">
    <source>
        <dbReference type="ARBA" id="ARBA00022898"/>
    </source>
</evidence>
<name>A0A845MKW2_9PROT</name>
<gene>
    <name evidence="10" type="ORF">GQF03_18605</name>
</gene>
<dbReference type="SUPFAM" id="SSF102114">
    <property type="entry name" value="Radical SAM enzymes"/>
    <property type="match status" value="1"/>
</dbReference>
<proteinExistence type="inferred from homology"/>
<evidence type="ECO:0008006" key="12">
    <source>
        <dbReference type="Google" id="ProtNLM"/>
    </source>
</evidence>
<evidence type="ECO:0000256" key="1">
    <source>
        <dbReference type="ARBA" id="ARBA00001933"/>
    </source>
</evidence>
<evidence type="ECO:0000313" key="10">
    <source>
        <dbReference type="EMBL" id="MZR24351.1"/>
    </source>
</evidence>
<dbReference type="InterPro" id="IPR058240">
    <property type="entry name" value="rSAM_sf"/>
</dbReference>
<keyword evidence="6" id="KW-0479">Metal-binding</keyword>
<evidence type="ECO:0000256" key="9">
    <source>
        <dbReference type="ARBA" id="ARBA00023014"/>
    </source>
</evidence>
<dbReference type="SFLD" id="SFLDG01070">
    <property type="entry name" value="PLP-dependent"/>
    <property type="match status" value="1"/>
</dbReference>
<dbReference type="OrthoDB" id="9768064at2"/>
<keyword evidence="8" id="KW-0408">Iron</keyword>
<dbReference type="Proteomes" id="UP000445696">
    <property type="component" value="Unassembled WGS sequence"/>
</dbReference>
<dbReference type="InterPro" id="IPR003739">
    <property type="entry name" value="Lys_aminomutase/Glu_NH3_mut"/>
</dbReference>
<dbReference type="SFLD" id="SFLDS00029">
    <property type="entry name" value="Radical_SAM"/>
    <property type="match status" value="1"/>
</dbReference>
<evidence type="ECO:0000313" key="11">
    <source>
        <dbReference type="Proteomes" id="UP000445696"/>
    </source>
</evidence>
<dbReference type="InterPro" id="IPR007197">
    <property type="entry name" value="rSAM"/>
</dbReference>